<keyword evidence="5" id="KW-0175">Coiled coil</keyword>
<dbReference type="Proteomes" id="UP001177595">
    <property type="component" value="Chromosome"/>
</dbReference>
<evidence type="ECO:0000256" key="1">
    <source>
        <dbReference type="ARBA" id="ARBA00004613"/>
    </source>
</evidence>
<organism evidence="6 7">
    <name type="scientific">Arsenophonus nasoniae</name>
    <name type="common">son-killer infecting Nasonia vitripennis</name>
    <dbReference type="NCBI Taxonomy" id="638"/>
    <lineage>
        <taxon>Bacteria</taxon>
        <taxon>Pseudomonadati</taxon>
        <taxon>Pseudomonadota</taxon>
        <taxon>Gammaproteobacteria</taxon>
        <taxon>Enterobacterales</taxon>
        <taxon>Morganellaceae</taxon>
        <taxon>Arsenophonus</taxon>
    </lineage>
</organism>
<dbReference type="AlphaFoldDB" id="A0AA95K9U4"/>
<accession>A0AA95K9U4</accession>
<dbReference type="Pfam" id="PF06511">
    <property type="entry name" value="T3SS_TC"/>
    <property type="match status" value="1"/>
</dbReference>
<comment type="subcellular location">
    <subcellularLocation>
        <location evidence="1">Secreted</location>
    </subcellularLocation>
</comment>
<protein>
    <submittedName>
        <fullName evidence="6">IpaD/SipD/SspD family type III secretion system needle tip protein</fullName>
    </submittedName>
</protein>
<evidence type="ECO:0000256" key="3">
    <source>
        <dbReference type="ARBA" id="ARBA00022525"/>
    </source>
</evidence>
<dbReference type="EMBL" id="CP123504">
    <property type="protein sequence ID" value="WGM01716.1"/>
    <property type="molecule type" value="Genomic_DNA"/>
</dbReference>
<dbReference type="RefSeq" id="WP_280625150.1">
    <property type="nucleotide sequence ID" value="NZ_CP123504.1"/>
</dbReference>
<reference evidence="6" key="1">
    <citation type="submission" date="2023-04" db="EMBL/GenBank/DDBJ databases">
        <title>Genome dynamics across the evolutionary transition to endosymbiosis.</title>
        <authorList>
            <person name="Siozios S."/>
            <person name="Nadal-Jimenez P."/>
            <person name="Azagi T."/>
            <person name="Sprong H."/>
            <person name="Frost C.L."/>
            <person name="Parratt S.R."/>
            <person name="Taylor G."/>
            <person name="Brettell L."/>
            <person name="Lew K.C."/>
            <person name="Croft L."/>
            <person name="King K.C."/>
            <person name="Brockhurst M.A."/>
            <person name="Hypsa V."/>
            <person name="Novakova E."/>
            <person name="Darby A.C."/>
            <person name="Hurst G.D.D."/>
        </authorList>
    </citation>
    <scope>NUCLEOTIDE SEQUENCE</scope>
    <source>
        <strain evidence="6">APv</strain>
    </source>
</reference>
<evidence type="ECO:0000256" key="5">
    <source>
        <dbReference type="ARBA" id="ARBA00023054"/>
    </source>
</evidence>
<evidence type="ECO:0000256" key="4">
    <source>
        <dbReference type="ARBA" id="ARBA00023026"/>
    </source>
</evidence>
<dbReference type="Gene3D" id="1.20.1710.10">
    <property type="entry name" value="IpaD-like"/>
    <property type="match status" value="1"/>
</dbReference>
<name>A0AA95K9U4_9GAMM</name>
<dbReference type="InterPro" id="IPR009483">
    <property type="entry name" value="IpaD/BipD/SipD"/>
</dbReference>
<evidence type="ECO:0000313" key="6">
    <source>
        <dbReference type="EMBL" id="WGM01716.1"/>
    </source>
</evidence>
<proteinExistence type="inferred from homology"/>
<sequence length="418" mass="47182">MVISTNSTPHSAACSTEIKHNDSSHPVIDANISLNNNITPILPTELTILLSETIEYDLSDNNQNDALQNKQKAYLFATQSALNDIKNGNKETEKGTQNIIYGRITKDQALIKQGEALVEQGKALTDRGQTNLARLLYDKNPPPISKSYYQSRNALLPTAEQLTQQQQTLTENNYNSLMVMFNDIKQTISDANKSYLHCYRDIFKNSMEKFQEISGSLSDVSNYVSESSKDNFITLKQQKMLEDLQQLHTKLSQEPTGIIYQQEIKFIKLAEGDYQKVGDNSGVRYTEAQALALMQSYRQSFEQKVTGTLMEAPDLSQINAESLTQCIIIKIKIDPKPLARVIQVVENLQQPTTDNLEISQARFNLINTAIDTTKKDYQAMLDELSQRYNTANTNYDNFVKILSSTINAMQDSAKSFLR</sequence>
<dbReference type="InterPro" id="IPR036708">
    <property type="entry name" value="BipD-like_sf"/>
</dbReference>
<comment type="similarity">
    <text evidence="2">Belongs to the invasin protein D family.</text>
</comment>
<evidence type="ECO:0000313" key="7">
    <source>
        <dbReference type="Proteomes" id="UP001177595"/>
    </source>
</evidence>
<gene>
    <name evidence="6" type="ORF">QE210_00890</name>
</gene>
<keyword evidence="3" id="KW-0964">Secreted</keyword>
<keyword evidence="4" id="KW-0843">Virulence</keyword>
<evidence type="ECO:0000256" key="2">
    <source>
        <dbReference type="ARBA" id="ARBA00007741"/>
    </source>
</evidence>
<dbReference type="SUPFAM" id="SSF140693">
    <property type="entry name" value="IpaD-like"/>
    <property type="match status" value="1"/>
</dbReference>
<dbReference type="GO" id="GO:0005576">
    <property type="term" value="C:extracellular region"/>
    <property type="evidence" value="ECO:0007669"/>
    <property type="project" value="UniProtKB-SubCell"/>
</dbReference>